<evidence type="ECO:0000256" key="2">
    <source>
        <dbReference type="ARBA" id="ARBA00023172"/>
    </source>
</evidence>
<evidence type="ECO:0000313" key="7">
    <source>
        <dbReference type="Proteomes" id="UP001208054"/>
    </source>
</evidence>
<evidence type="ECO:0000259" key="5">
    <source>
        <dbReference type="PROSITE" id="PS51737"/>
    </source>
</evidence>
<keyword evidence="3" id="KW-0175">Coiled coil</keyword>
<dbReference type="InterPro" id="IPR011109">
    <property type="entry name" value="DNA_bind_recombinase_dom"/>
</dbReference>
<feature type="domain" description="Resolvase/invertase-type recombinase catalytic" evidence="4">
    <location>
        <begin position="3"/>
        <end position="162"/>
    </location>
</feature>
<dbReference type="InterPro" id="IPR038109">
    <property type="entry name" value="DNA_bind_recomb_sf"/>
</dbReference>
<keyword evidence="2" id="KW-0233">DNA recombination</keyword>
<feature type="domain" description="Recombinase" evidence="5">
    <location>
        <begin position="172"/>
        <end position="296"/>
    </location>
</feature>
<comment type="caution">
    <text evidence="6">The sequence shown here is derived from an EMBL/GenBank/DDBJ whole genome shotgun (WGS) entry which is preliminary data.</text>
</comment>
<dbReference type="Gene3D" id="3.40.50.1390">
    <property type="entry name" value="Resolvase, N-terminal catalytic domain"/>
    <property type="match status" value="1"/>
</dbReference>
<evidence type="ECO:0000259" key="4">
    <source>
        <dbReference type="PROSITE" id="PS51736"/>
    </source>
</evidence>
<dbReference type="Pfam" id="PF13408">
    <property type="entry name" value="Zn_ribbon_recom"/>
    <property type="match status" value="1"/>
</dbReference>
<reference evidence="6 7" key="1">
    <citation type="submission" date="2021-07" db="EMBL/GenBank/DDBJ databases">
        <title>Clinical implication of Pseudomonas aeruginosa: further insight on the antimicrobial resistance.</title>
        <authorList>
            <person name="Macori G."/>
            <person name="Fanning S."/>
            <person name="Alqahtani A."/>
        </authorList>
    </citation>
    <scope>NUCLEOTIDE SEQUENCE [LARGE SCALE GENOMIC DNA]</scope>
    <source>
        <strain evidence="6 7">CFS3442</strain>
    </source>
</reference>
<dbReference type="InterPro" id="IPR025827">
    <property type="entry name" value="Zn_ribbon_recom_dom"/>
</dbReference>
<dbReference type="RefSeq" id="WP_197612459.1">
    <property type="nucleotide sequence ID" value="NZ_JAHWBK010000005.1"/>
</dbReference>
<dbReference type="InterPro" id="IPR050639">
    <property type="entry name" value="SSR_resolvase"/>
</dbReference>
<protein>
    <submittedName>
        <fullName evidence="6">Recombinase family protein</fullName>
    </submittedName>
</protein>
<evidence type="ECO:0000256" key="3">
    <source>
        <dbReference type="SAM" id="Coils"/>
    </source>
</evidence>
<gene>
    <name evidence="6" type="ORF">KYJ44_08605</name>
</gene>
<dbReference type="EMBL" id="JAHWBK010000005">
    <property type="protein sequence ID" value="MCV0324377.1"/>
    <property type="molecule type" value="Genomic_DNA"/>
</dbReference>
<evidence type="ECO:0000256" key="1">
    <source>
        <dbReference type="ARBA" id="ARBA00023125"/>
    </source>
</evidence>
<dbReference type="SMART" id="SM00857">
    <property type="entry name" value="Resolvase"/>
    <property type="match status" value="1"/>
</dbReference>
<dbReference type="PANTHER" id="PTHR30461">
    <property type="entry name" value="DNA-INVERTASE FROM LAMBDOID PROPHAGE"/>
    <property type="match status" value="1"/>
</dbReference>
<dbReference type="PROSITE" id="PS51736">
    <property type="entry name" value="RECOMBINASES_3"/>
    <property type="match status" value="1"/>
</dbReference>
<dbReference type="Pfam" id="PF07508">
    <property type="entry name" value="Recombinase"/>
    <property type="match status" value="1"/>
</dbReference>
<dbReference type="Proteomes" id="UP001208054">
    <property type="component" value="Unassembled WGS sequence"/>
</dbReference>
<feature type="coiled-coil region" evidence="3">
    <location>
        <begin position="384"/>
        <end position="447"/>
    </location>
</feature>
<sequence length="551" mass="61478">MTRAYTYIRFSTPEQSEGNSLERQQAAIDAFVREKNLTLTESSAFQDLGVSSYRGANLRNGLGKFIAEVDAGRVPKGSYLLVESLDRLSRQKVMDALSLLVSLIDKGIKIVPLNDDGAQVLDKASGLGPLVIALSVMHRANEESETKSRRVKAAWQAKRRNAANKPVSRRAPEWLEFDEATGSFKPIPERVDAVRKIYELADAGLGRGRIVKYLNSNGFASFRNPNEGWQTSSVSKILRNRSLIGFYQPHRMYYDSATGVKKRVPDGDEVPGYYPKVLEEDLFLRVNARQYAPIASLVGRQGETLTNLFTGFVYCHWCGAPMSMANKGPGRKGGRYLVCSKGRRGKDCKYRSWNYDDVEMYVLYALRQLDLAAVLAGVDTNQRRQDIRTELARVSLELADSERRLASLSAELVSQAPANVRTLVSVVATLEGVADEQRRRCDELQAEDAALGMAVDDPGTFAQNLLRLYDQMASVEKQQLYLLRVRLRQNISRLLSRIDVMAVGRGEPHVTKNGNNSPKLFLTFKDGRRRMVLPIGKNSVHLSDLPPIGKG</sequence>
<dbReference type="Gene3D" id="3.90.1750.20">
    <property type="entry name" value="Putative Large Serine Recombinase, Chain B, Domain 2"/>
    <property type="match status" value="1"/>
</dbReference>
<dbReference type="Pfam" id="PF00239">
    <property type="entry name" value="Resolvase"/>
    <property type="match status" value="1"/>
</dbReference>
<keyword evidence="7" id="KW-1185">Reference proteome</keyword>
<dbReference type="InterPro" id="IPR036162">
    <property type="entry name" value="Resolvase-like_N_sf"/>
</dbReference>
<keyword evidence="1" id="KW-0238">DNA-binding</keyword>
<dbReference type="SUPFAM" id="SSF53041">
    <property type="entry name" value="Resolvase-like"/>
    <property type="match status" value="1"/>
</dbReference>
<accession>A0ABT2XEL0</accession>
<organism evidence="6 7">
    <name type="scientific">Stenotrophomonas riyadhensis</name>
    <dbReference type="NCBI Taxonomy" id="2859893"/>
    <lineage>
        <taxon>Bacteria</taxon>
        <taxon>Pseudomonadati</taxon>
        <taxon>Pseudomonadota</taxon>
        <taxon>Gammaproteobacteria</taxon>
        <taxon>Lysobacterales</taxon>
        <taxon>Lysobacteraceae</taxon>
        <taxon>Stenotrophomonas</taxon>
    </lineage>
</organism>
<proteinExistence type="predicted"/>
<evidence type="ECO:0000313" key="6">
    <source>
        <dbReference type="EMBL" id="MCV0324377.1"/>
    </source>
</evidence>
<dbReference type="PANTHER" id="PTHR30461:SF2">
    <property type="entry name" value="SERINE RECOMBINASE PINE-RELATED"/>
    <property type="match status" value="1"/>
</dbReference>
<dbReference type="CDD" id="cd00338">
    <property type="entry name" value="Ser_Recombinase"/>
    <property type="match status" value="1"/>
</dbReference>
<name>A0ABT2XEL0_9GAMM</name>
<dbReference type="InterPro" id="IPR006119">
    <property type="entry name" value="Resolv_N"/>
</dbReference>
<dbReference type="PROSITE" id="PS51737">
    <property type="entry name" value="RECOMBINASE_DNA_BIND"/>
    <property type="match status" value="1"/>
</dbReference>